<name>A0A5E6X4W5_PSEFL</name>
<evidence type="ECO:0000313" key="1">
    <source>
        <dbReference type="EMBL" id="VVN35749.1"/>
    </source>
</evidence>
<organism evidence="1 2">
    <name type="scientific">Pseudomonas fluorescens</name>
    <dbReference type="NCBI Taxonomy" id="294"/>
    <lineage>
        <taxon>Bacteria</taxon>
        <taxon>Pseudomonadati</taxon>
        <taxon>Pseudomonadota</taxon>
        <taxon>Gammaproteobacteria</taxon>
        <taxon>Pseudomonadales</taxon>
        <taxon>Pseudomonadaceae</taxon>
        <taxon>Pseudomonas</taxon>
    </lineage>
</organism>
<dbReference type="AlphaFoldDB" id="A0A5E6X4W5"/>
<dbReference type="Proteomes" id="UP000325607">
    <property type="component" value="Unassembled WGS sequence"/>
</dbReference>
<accession>A0A5E6X4W5</accession>
<protein>
    <submittedName>
        <fullName evidence="1">Uncharacterized protein</fullName>
    </submittedName>
</protein>
<evidence type="ECO:0000313" key="2">
    <source>
        <dbReference type="Proteomes" id="UP000325607"/>
    </source>
</evidence>
<dbReference type="EMBL" id="CABVGX010000065">
    <property type="protein sequence ID" value="VVN35749.1"/>
    <property type="molecule type" value="Genomic_DNA"/>
</dbReference>
<gene>
    <name evidence="1" type="ORF">PS645_05087</name>
</gene>
<sequence>MIEAVEVDQRLIGKNQLIQRHVCGHRQTARLGLSDQRYAASTGELAEVRTHATLLDQQQISRQRHSFRGFRNARQAKETGGRPFMRQATFGQIMVLRIEDHRQVESRCIFQRPTQRARVAETLQAVAEGHATSIAQGNQLGQLLAVQALAQRADGEHLGISGLAGTVEDQFGHCRGVEHRFGLWRAAQAGHTASCGSAGFADNRALAAVTRLAQGDVEVDQPRGGDQPLSVDGISRDEVRRGGADRDNLAGLHMNVGNLIQSADGIDDASAEDAELHWAFSWSNWPCSNCRCAVCPLMAMDSTAIRMAIP</sequence>
<proteinExistence type="predicted"/>
<reference evidence="1 2" key="1">
    <citation type="submission" date="2019-09" db="EMBL/GenBank/DDBJ databases">
        <authorList>
            <person name="Chandra G."/>
            <person name="Truman W A."/>
        </authorList>
    </citation>
    <scope>NUCLEOTIDE SEQUENCE [LARGE SCALE GENOMIC DNA]</scope>
    <source>
        <strain evidence="1">PS645</strain>
    </source>
</reference>